<dbReference type="Gene3D" id="3.60.10.10">
    <property type="entry name" value="Endonuclease/exonuclease/phosphatase"/>
    <property type="match status" value="1"/>
</dbReference>
<dbReference type="SUPFAM" id="SSF56219">
    <property type="entry name" value="DNase I-like"/>
    <property type="match status" value="1"/>
</dbReference>
<gene>
    <name evidence="3" type="ORF">R1sor_018314</name>
</gene>
<proteinExistence type="predicted"/>
<feature type="compositionally biased region" description="Basic and acidic residues" evidence="2">
    <location>
        <begin position="176"/>
        <end position="197"/>
    </location>
</feature>
<protein>
    <recommendedName>
        <fullName evidence="5">Endonuclease/exonuclease/phosphatase domain-containing protein</fullName>
    </recommendedName>
</protein>
<evidence type="ECO:0000313" key="3">
    <source>
        <dbReference type="EMBL" id="KAL3700292.1"/>
    </source>
</evidence>
<evidence type="ECO:0000256" key="1">
    <source>
        <dbReference type="SAM" id="Coils"/>
    </source>
</evidence>
<name>A0ABD3I9H0_9MARC</name>
<keyword evidence="4" id="KW-1185">Reference proteome</keyword>
<sequence>MLNAASWNVFGLGHSFRLRRVNQWARNRCKNLQVLMLQELRKIESKTNLCLRQLAQGGTYMVDYLPEKKTGVTLIFKKNWHILAHGVRGDGTAVWAKVITEEGEFGFAVVHEVVDKTQSTHFPTCRVGKWILGGDWNSVDPLRTVEEYRRCRGGQNKESGPHWQERWIWRTAGQKQHNEADPTSQDKSKLEKRREGSMQKTTYFKTSPEILRREGTRTEMKKWWDEARNGSEDASVRCELKWSTTRSYLKELHREEQQTRREVHVKLDELRKKLKEAARVCKKEAYKELTRTRRGS</sequence>
<dbReference type="EMBL" id="JBJQOH010000001">
    <property type="protein sequence ID" value="KAL3700292.1"/>
    <property type="molecule type" value="Genomic_DNA"/>
</dbReference>
<evidence type="ECO:0000256" key="2">
    <source>
        <dbReference type="SAM" id="MobiDB-lite"/>
    </source>
</evidence>
<evidence type="ECO:0000313" key="4">
    <source>
        <dbReference type="Proteomes" id="UP001633002"/>
    </source>
</evidence>
<keyword evidence="1" id="KW-0175">Coiled coil</keyword>
<reference evidence="3 4" key="1">
    <citation type="submission" date="2024-09" db="EMBL/GenBank/DDBJ databases">
        <title>Chromosome-scale assembly of Riccia sorocarpa.</title>
        <authorList>
            <person name="Paukszto L."/>
        </authorList>
    </citation>
    <scope>NUCLEOTIDE SEQUENCE [LARGE SCALE GENOMIC DNA]</scope>
    <source>
        <strain evidence="3">LP-2024</strain>
        <tissue evidence="3">Aerial parts of the thallus</tissue>
    </source>
</reference>
<organism evidence="3 4">
    <name type="scientific">Riccia sorocarpa</name>
    <dbReference type="NCBI Taxonomy" id="122646"/>
    <lineage>
        <taxon>Eukaryota</taxon>
        <taxon>Viridiplantae</taxon>
        <taxon>Streptophyta</taxon>
        <taxon>Embryophyta</taxon>
        <taxon>Marchantiophyta</taxon>
        <taxon>Marchantiopsida</taxon>
        <taxon>Marchantiidae</taxon>
        <taxon>Marchantiales</taxon>
        <taxon>Ricciaceae</taxon>
        <taxon>Riccia</taxon>
    </lineage>
</organism>
<evidence type="ECO:0008006" key="5">
    <source>
        <dbReference type="Google" id="ProtNLM"/>
    </source>
</evidence>
<dbReference type="AlphaFoldDB" id="A0ABD3I9H0"/>
<comment type="caution">
    <text evidence="3">The sequence shown here is derived from an EMBL/GenBank/DDBJ whole genome shotgun (WGS) entry which is preliminary data.</text>
</comment>
<feature type="region of interest" description="Disordered" evidence="2">
    <location>
        <begin position="172"/>
        <end position="209"/>
    </location>
</feature>
<dbReference type="InterPro" id="IPR036691">
    <property type="entry name" value="Endo/exonu/phosph_ase_sf"/>
</dbReference>
<dbReference type="Proteomes" id="UP001633002">
    <property type="component" value="Unassembled WGS sequence"/>
</dbReference>
<feature type="coiled-coil region" evidence="1">
    <location>
        <begin position="253"/>
        <end position="280"/>
    </location>
</feature>
<accession>A0ABD3I9H0</accession>